<feature type="domain" description="Ty3 transposon capsid-like protein" evidence="2">
    <location>
        <begin position="9"/>
        <end position="126"/>
    </location>
</feature>
<keyword evidence="4" id="KW-1185">Reference proteome</keyword>
<dbReference type="Proteomes" id="UP000237271">
    <property type="component" value="Unassembled WGS sequence"/>
</dbReference>
<feature type="region of interest" description="Disordered" evidence="1">
    <location>
        <begin position="133"/>
        <end position="165"/>
    </location>
</feature>
<protein>
    <recommendedName>
        <fullName evidence="2">Ty3 transposon capsid-like protein domain-containing protein</fullName>
    </recommendedName>
</protein>
<evidence type="ECO:0000313" key="4">
    <source>
        <dbReference type="Proteomes" id="UP000237271"/>
    </source>
</evidence>
<dbReference type="EMBL" id="NCKW01009469">
    <property type="protein sequence ID" value="POM67142.1"/>
    <property type="molecule type" value="Genomic_DNA"/>
</dbReference>
<dbReference type="Pfam" id="PF19259">
    <property type="entry name" value="Ty3_capsid"/>
    <property type="match status" value="1"/>
</dbReference>
<name>A0A2P4XNL3_9STRA</name>
<evidence type="ECO:0000259" key="2">
    <source>
        <dbReference type="Pfam" id="PF19259"/>
    </source>
</evidence>
<dbReference type="AlphaFoldDB" id="A0A2P4XNL3"/>
<dbReference type="InterPro" id="IPR045358">
    <property type="entry name" value="Ty3_capsid"/>
</dbReference>
<feature type="compositionally biased region" description="Basic residues" evidence="1">
    <location>
        <begin position="152"/>
        <end position="165"/>
    </location>
</feature>
<accession>A0A2P4XNL3</accession>
<evidence type="ECO:0000256" key="1">
    <source>
        <dbReference type="SAM" id="MobiDB-lite"/>
    </source>
</evidence>
<comment type="caution">
    <text evidence="3">The sequence shown here is derived from an EMBL/GenBank/DDBJ whole genome shotgun (WGS) entry which is preliminary data.</text>
</comment>
<dbReference type="OrthoDB" id="105920at2759"/>
<reference evidence="3 4" key="1">
    <citation type="journal article" date="2017" name="Genome Biol. Evol.">
        <title>Phytophthora megakarya and P. palmivora, closely related causal agents of cacao black pod rot, underwent increases in genome sizes and gene numbers by different mechanisms.</title>
        <authorList>
            <person name="Ali S.S."/>
            <person name="Shao J."/>
            <person name="Lary D.J."/>
            <person name="Kronmiller B."/>
            <person name="Shen D."/>
            <person name="Strem M.D."/>
            <person name="Amoako-Attah I."/>
            <person name="Akrofi A.Y."/>
            <person name="Begoude B.A."/>
            <person name="Ten Hoopen G.M."/>
            <person name="Coulibaly K."/>
            <person name="Kebe B.I."/>
            <person name="Melnick R.L."/>
            <person name="Guiltinan M.J."/>
            <person name="Tyler B.M."/>
            <person name="Meinhardt L.W."/>
            <person name="Bailey B.A."/>
        </authorList>
    </citation>
    <scope>NUCLEOTIDE SEQUENCE [LARGE SCALE GENOMIC DNA]</scope>
    <source>
        <strain evidence="4">sbr112.9</strain>
    </source>
</reference>
<proteinExistence type="predicted"/>
<gene>
    <name evidence="3" type="ORF">PHPALM_16899</name>
</gene>
<sequence>MSLPGIARSAMGNPASGWFVHWSSTPRSEEHTWGIFHEHVLQHFEASNYQGVLREKLHRLKQTAYIESCNGEFSAFIFRVEGMSKLDQMLCYTNGLKPRTRSYVKLENPATLSAAMDLAVKYEVTHFVEDARDRQVRQGSKQSTNDAPKPSKPFKGKYFRGKGRFKPKSNSIRTVNRACYFWKKPGYINADCFSWKKSQNKQENDQSRHLSVLCENPLIYKSRPLFSITREISASGKNLATRCMLLDCGATTIYVSKHWVVENQLQTTKFRDKNIRVKLGDNQIVQAELEVLPLEIAVSVLGEKYKCVAVVYAIPDEFD</sequence>
<organism evidence="3 4">
    <name type="scientific">Phytophthora palmivora</name>
    <dbReference type="NCBI Taxonomy" id="4796"/>
    <lineage>
        <taxon>Eukaryota</taxon>
        <taxon>Sar</taxon>
        <taxon>Stramenopiles</taxon>
        <taxon>Oomycota</taxon>
        <taxon>Peronosporomycetes</taxon>
        <taxon>Peronosporales</taxon>
        <taxon>Peronosporaceae</taxon>
        <taxon>Phytophthora</taxon>
    </lineage>
</organism>
<feature type="compositionally biased region" description="Polar residues" evidence="1">
    <location>
        <begin position="137"/>
        <end position="146"/>
    </location>
</feature>
<evidence type="ECO:0000313" key="3">
    <source>
        <dbReference type="EMBL" id="POM67142.1"/>
    </source>
</evidence>